<keyword evidence="1" id="KW-0472">Membrane</keyword>
<accession>A0A2V5HZ60</accession>
<keyword evidence="1" id="KW-1133">Transmembrane helix</keyword>
<evidence type="ECO:0000313" key="3">
    <source>
        <dbReference type="Proteomes" id="UP000249829"/>
    </source>
</evidence>
<keyword evidence="3" id="KW-1185">Reference proteome</keyword>
<dbReference type="EMBL" id="KZ825116">
    <property type="protein sequence ID" value="PYI21600.1"/>
    <property type="molecule type" value="Genomic_DNA"/>
</dbReference>
<evidence type="ECO:0000313" key="2">
    <source>
        <dbReference type="EMBL" id="PYI21600.1"/>
    </source>
</evidence>
<evidence type="ECO:0000256" key="1">
    <source>
        <dbReference type="SAM" id="Phobius"/>
    </source>
</evidence>
<gene>
    <name evidence="2" type="ORF">BO99DRAFT_400897</name>
</gene>
<dbReference type="Proteomes" id="UP000249829">
    <property type="component" value="Unassembled WGS sequence"/>
</dbReference>
<keyword evidence="1" id="KW-0812">Transmembrane</keyword>
<protein>
    <submittedName>
        <fullName evidence="2">Uncharacterized protein</fullName>
    </submittedName>
</protein>
<proteinExistence type="predicted"/>
<reference evidence="2 3" key="1">
    <citation type="submission" date="2018-02" db="EMBL/GenBank/DDBJ databases">
        <title>The genomes of Aspergillus section Nigri reveals drivers in fungal speciation.</title>
        <authorList>
            <consortium name="DOE Joint Genome Institute"/>
            <person name="Vesth T.C."/>
            <person name="Nybo J."/>
            <person name="Theobald S."/>
            <person name="Brandl J."/>
            <person name="Frisvad J.C."/>
            <person name="Nielsen K.F."/>
            <person name="Lyhne E.K."/>
            <person name="Kogle M.E."/>
            <person name="Kuo A."/>
            <person name="Riley R."/>
            <person name="Clum A."/>
            <person name="Nolan M."/>
            <person name="Lipzen A."/>
            <person name="Salamov A."/>
            <person name="Henrissat B."/>
            <person name="Wiebenga A."/>
            <person name="De vries R.P."/>
            <person name="Grigoriev I.V."/>
            <person name="Mortensen U.H."/>
            <person name="Andersen M.R."/>
            <person name="Baker S.E."/>
        </authorList>
    </citation>
    <scope>NUCLEOTIDE SEQUENCE [LARGE SCALE GENOMIC DNA]</scope>
    <source>
        <strain evidence="2 3">CBS 115571</strain>
    </source>
</reference>
<feature type="transmembrane region" description="Helical" evidence="1">
    <location>
        <begin position="7"/>
        <end position="30"/>
    </location>
</feature>
<organism evidence="2 3">
    <name type="scientific">Aspergillus violaceofuscus (strain CBS 115571)</name>
    <dbReference type="NCBI Taxonomy" id="1450538"/>
    <lineage>
        <taxon>Eukaryota</taxon>
        <taxon>Fungi</taxon>
        <taxon>Dikarya</taxon>
        <taxon>Ascomycota</taxon>
        <taxon>Pezizomycotina</taxon>
        <taxon>Eurotiomycetes</taxon>
        <taxon>Eurotiomycetidae</taxon>
        <taxon>Eurotiales</taxon>
        <taxon>Aspergillaceae</taxon>
        <taxon>Aspergillus</taxon>
    </lineage>
</organism>
<sequence length="53" mass="5700">MLMPETLILNLSVVVGTVLPASLVFAGLLYTLEDQALVSTKDGASYSDGRRWS</sequence>
<name>A0A2V5HZ60_ASPV1</name>
<dbReference type="AlphaFoldDB" id="A0A2V5HZ60"/>